<dbReference type="InterPro" id="IPR003591">
    <property type="entry name" value="Leu-rich_rpt_typical-subtyp"/>
</dbReference>
<dbReference type="Proteomes" id="UP001153709">
    <property type="component" value="Chromosome 10"/>
</dbReference>
<keyword evidence="7" id="KW-1185">Reference proteome</keyword>
<evidence type="ECO:0000256" key="2">
    <source>
        <dbReference type="ARBA" id="ARBA00022729"/>
    </source>
</evidence>
<evidence type="ECO:0000256" key="4">
    <source>
        <dbReference type="SAM" id="Phobius"/>
    </source>
</evidence>
<dbReference type="GO" id="GO:0005886">
    <property type="term" value="C:plasma membrane"/>
    <property type="evidence" value="ECO:0007669"/>
    <property type="project" value="TreeGrafter"/>
</dbReference>
<dbReference type="SMART" id="SM00369">
    <property type="entry name" value="LRR_TYP"/>
    <property type="match status" value="3"/>
</dbReference>
<keyword evidence="2 5" id="KW-0732">Signal</keyword>
<dbReference type="PROSITE" id="PS51450">
    <property type="entry name" value="LRR"/>
    <property type="match status" value="1"/>
</dbReference>
<dbReference type="PANTHER" id="PTHR24369:SF210">
    <property type="entry name" value="CHAOPTIN-RELATED"/>
    <property type="match status" value="1"/>
</dbReference>
<keyword evidence="4" id="KW-0472">Membrane</keyword>
<dbReference type="Pfam" id="PF13855">
    <property type="entry name" value="LRR_8"/>
    <property type="match status" value="1"/>
</dbReference>
<organism evidence="6 7">
    <name type="scientific">Diabrotica balteata</name>
    <name type="common">Banded cucumber beetle</name>
    <dbReference type="NCBI Taxonomy" id="107213"/>
    <lineage>
        <taxon>Eukaryota</taxon>
        <taxon>Metazoa</taxon>
        <taxon>Ecdysozoa</taxon>
        <taxon>Arthropoda</taxon>
        <taxon>Hexapoda</taxon>
        <taxon>Insecta</taxon>
        <taxon>Pterygota</taxon>
        <taxon>Neoptera</taxon>
        <taxon>Endopterygota</taxon>
        <taxon>Coleoptera</taxon>
        <taxon>Polyphaga</taxon>
        <taxon>Cucujiformia</taxon>
        <taxon>Chrysomeloidea</taxon>
        <taxon>Chrysomelidae</taxon>
        <taxon>Galerucinae</taxon>
        <taxon>Diabroticina</taxon>
        <taxon>Diabroticites</taxon>
        <taxon>Diabrotica</taxon>
    </lineage>
</organism>
<dbReference type="SUPFAM" id="SSF52058">
    <property type="entry name" value="L domain-like"/>
    <property type="match status" value="1"/>
</dbReference>
<evidence type="ECO:0000256" key="5">
    <source>
        <dbReference type="SAM" id="SignalP"/>
    </source>
</evidence>
<proteinExistence type="predicted"/>
<dbReference type="EMBL" id="OU898285">
    <property type="protein sequence ID" value="CAG9828768.1"/>
    <property type="molecule type" value="Genomic_DNA"/>
</dbReference>
<evidence type="ECO:0000256" key="1">
    <source>
        <dbReference type="ARBA" id="ARBA00022614"/>
    </source>
</evidence>
<keyword evidence="1" id="KW-0433">Leucine-rich repeat</keyword>
<dbReference type="AlphaFoldDB" id="A0A9N9XAW8"/>
<dbReference type="OrthoDB" id="694479at2759"/>
<dbReference type="PANTHER" id="PTHR24369">
    <property type="entry name" value="ANTIGEN BSP, PUTATIVE-RELATED"/>
    <property type="match status" value="1"/>
</dbReference>
<evidence type="ECO:0000313" key="6">
    <source>
        <dbReference type="EMBL" id="CAG9828768.1"/>
    </source>
</evidence>
<keyword evidence="4" id="KW-1133">Transmembrane helix</keyword>
<name>A0A9N9XAW8_DIABA</name>
<accession>A0A9N9XAW8</accession>
<sequence length="334" mass="38251">MKIEILWLLNLQIIYIYAINCKQGPTCLITRSHKMKTADCYNREFREFPQCLTSDVEVIDLGYNRIRKITRSDLSKFSSLKFLYLGDNLISKLDKDLFEDAYRLTTLDLSLNAILTIPPSIFHLPYLNSLYLKQNSNINIVKAVEAASPISSPLIQIDISKTTDAENPTNFPNFGLMPLLTTLNVSGNFYFNVTPGLFMGLCNLQKLINDNITVAFNDTCDCWRVNYWLKTRQVQFTRFICLIAESQCTVTLKDEDLQLFSQCNIKFEAIKRNNLLKSICIGVGATAAVIIIMSFLIFLYCRKNRKHKNKPAKTLDSIGDDSPLRMKTVENIYK</sequence>
<dbReference type="InterPro" id="IPR050541">
    <property type="entry name" value="LRR_TM_domain-containing"/>
</dbReference>
<protein>
    <submittedName>
        <fullName evidence="6">Uncharacterized protein</fullName>
    </submittedName>
</protein>
<feature type="signal peptide" evidence="5">
    <location>
        <begin position="1"/>
        <end position="18"/>
    </location>
</feature>
<keyword evidence="4" id="KW-0812">Transmembrane</keyword>
<feature type="transmembrane region" description="Helical" evidence="4">
    <location>
        <begin position="281"/>
        <end position="301"/>
    </location>
</feature>
<dbReference type="InterPro" id="IPR032675">
    <property type="entry name" value="LRR_dom_sf"/>
</dbReference>
<gene>
    <name evidence="6" type="ORF">DIABBA_LOCUS2667</name>
</gene>
<dbReference type="Gene3D" id="3.80.10.10">
    <property type="entry name" value="Ribonuclease Inhibitor"/>
    <property type="match status" value="1"/>
</dbReference>
<reference evidence="6" key="1">
    <citation type="submission" date="2022-01" db="EMBL/GenBank/DDBJ databases">
        <authorList>
            <person name="King R."/>
        </authorList>
    </citation>
    <scope>NUCLEOTIDE SEQUENCE</scope>
</reference>
<dbReference type="InterPro" id="IPR001611">
    <property type="entry name" value="Leu-rich_rpt"/>
</dbReference>
<feature type="chain" id="PRO_5040291039" evidence="5">
    <location>
        <begin position="19"/>
        <end position="334"/>
    </location>
</feature>
<evidence type="ECO:0000313" key="7">
    <source>
        <dbReference type="Proteomes" id="UP001153709"/>
    </source>
</evidence>
<evidence type="ECO:0000256" key="3">
    <source>
        <dbReference type="ARBA" id="ARBA00022737"/>
    </source>
</evidence>
<keyword evidence="3" id="KW-0677">Repeat</keyword>